<dbReference type="InterPro" id="IPR051258">
    <property type="entry name" value="Diverse_Substrate_Transporter"/>
</dbReference>
<sequence>MRAQEDGGAGKSMKQNTSGYLLALLAVVIWSGNFVVARAVADMIPPWQCNFWRWFTAFASILPFAWRHLREDWPALRRHRRYVVLMSLLGVTLMNTFFYKAGQSTESLNMALIAPTAPIIILIFSRLLYGEAITPRRLLGMLVVAAGIVILVSRGDMERLAALRFAPGDLWSLGGAASFGLYSLFMRHRGADLSVLGFSAATFGLGALFCVPPVLAEMCWLPPVQWEPAVITGVLYAGVGCSFGSFCLWTAAISRIGPVRAGIVYYSMPAFAAIGAHMVLNEAVNAAQVAGGMLIIGGILIATLQRPHLPVRKENP</sequence>
<dbReference type="InterPro" id="IPR000620">
    <property type="entry name" value="EamA_dom"/>
</dbReference>
<evidence type="ECO:0000313" key="8">
    <source>
        <dbReference type="EMBL" id="SFV74061.1"/>
    </source>
</evidence>
<gene>
    <name evidence="8" type="ORF">DESPIGER_2239</name>
</gene>
<dbReference type="AlphaFoldDB" id="A0A1K1LH70"/>
<dbReference type="EMBL" id="LT630450">
    <property type="protein sequence ID" value="SFV74061.1"/>
    <property type="molecule type" value="Genomic_DNA"/>
</dbReference>
<feature type="transmembrane region" description="Helical" evidence="6">
    <location>
        <begin position="170"/>
        <end position="186"/>
    </location>
</feature>
<dbReference type="InterPro" id="IPR037185">
    <property type="entry name" value="EmrE-like"/>
</dbReference>
<evidence type="ECO:0000256" key="6">
    <source>
        <dbReference type="SAM" id="Phobius"/>
    </source>
</evidence>
<evidence type="ECO:0000256" key="2">
    <source>
        <dbReference type="ARBA" id="ARBA00022475"/>
    </source>
</evidence>
<protein>
    <submittedName>
        <fullName evidence="8">Permease of the drug/metabolite transporter (DMT) superfamily</fullName>
    </submittedName>
</protein>
<dbReference type="KEGG" id="dpg:DESPIGER_2239"/>
<evidence type="ECO:0000256" key="3">
    <source>
        <dbReference type="ARBA" id="ARBA00022692"/>
    </source>
</evidence>
<feature type="transmembrane region" description="Helical" evidence="6">
    <location>
        <begin position="111"/>
        <end position="129"/>
    </location>
</feature>
<dbReference type="SUPFAM" id="SSF103481">
    <property type="entry name" value="Multidrug resistance efflux transporter EmrE"/>
    <property type="match status" value="2"/>
</dbReference>
<name>A0A1K1LH70_9BACT</name>
<comment type="subcellular location">
    <subcellularLocation>
        <location evidence="1">Cell membrane</location>
        <topology evidence="1">Multi-pass membrane protein</topology>
    </subcellularLocation>
</comment>
<feature type="transmembrane region" description="Helical" evidence="6">
    <location>
        <begin position="20"/>
        <end position="39"/>
    </location>
</feature>
<feature type="domain" description="EamA" evidence="7">
    <location>
        <begin position="18"/>
        <end position="152"/>
    </location>
</feature>
<evidence type="ECO:0000259" key="7">
    <source>
        <dbReference type="Pfam" id="PF00892"/>
    </source>
</evidence>
<dbReference type="PANTHER" id="PTHR42920:SF11">
    <property type="entry name" value="INNER MEMBRANE PROTEIN YTFF"/>
    <property type="match status" value="1"/>
</dbReference>
<keyword evidence="9" id="KW-1185">Reference proteome</keyword>
<proteinExistence type="predicted"/>
<feature type="domain" description="EamA" evidence="7">
    <location>
        <begin position="167"/>
        <end position="303"/>
    </location>
</feature>
<dbReference type="GO" id="GO:0005886">
    <property type="term" value="C:plasma membrane"/>
    <property type="evidence" value="ECO:0007669"/>
    <property type="project" value="UniProtKB-SubCell"/>
</dbReference>
<feature type="transmembrane region" description="Helical" evidence="6">
    <location>
        <begin position="81"/>
        <end position="99"/>
    </location>
</feature>
<keyword evidence="2" id="KW-1003">Cell membrane</keyword>
<feature type="transmembrane region" description="Helical" evidence="6">
    <location>
        <begin position="286"/>
        <end position="304"/>
    </location>
</feature>
<dbReference type="Proteomes" id="UP000186323">
    <property type="component" value="Chromosome I"/>
</dbReference>
<organism evidence="8 9">
    <name type="scientific">Desulfovibrio piger</name>
    <dbReference type="NCBI Taxonomy" id="901"/>
    <lineage>
        <taxon>Bacteria</taxon>
        <taxon>Pseudomonadati</taxon>
        <taxon>Thermodesulfobacteriota</taxon>
        <taxon>Desulfovibrionia</taxon>
        <taxon>Desulfovibrionales</taxon>
        <taxon>Desulfovibrionaceae</taxon>
        <taxon>Desulfovibrio</taxon>
    </lineage>
</organism>
<evidence type="ECO:0000313" key="9">
    <source>
        <dbReference type="Proteomes" id="UP000186323"/>
    </source>
</evidence>
<accession>A0A1K1LH70</accession>
<feature type="transmembrane region" description="Helical" evidence="6">
    <location>
        <begin position="263"/>
        <end position="280"/>
    </location>
</feature>
<feature type="transmembrane region" description="Helical" evidence="6">
    <location>
        <begin position="228"/>
        <end position="251"/>
    </location>
</feature>
<feature type="transmembrane region" description="Helical" evidence="6">
    <location>
        <begin position="51"/>
        <end position="69"/>
    </location>
</feature>
<evidence type="ECO:0000256" key="1">
    <source>
        <dbReference type="ARBA" id="ARBA00004651"/>
    </source>
</evidence>
<keyword evidence="5 6" id="KW-0472">Membrane</keyword>
<feature type="transmembrane region" description="Helical" evidence="6">
    <location>
        <begin position="138"/>
        <end position="155"/>
    </location>
</feature>
<reference evidence="9" key="1">
    <citation type="submission" date="2016-10" db="EMBL/GenBank/DDBJ databases">
        <authorList>
            <person name="Wegmann U."/>
        </authorList>
    </citation>
    <scope>NUCLEOTIDE SEQUENCE [LARGE SCALE GENOMIC DNA]</scope>
</reference>
<evidence type="ECO:0000256" key="5">
    <source>
        <dbReference type="ARBA" id="ARBA00023136"/>
    </source>
</evidence>
<dbReference type="PANTHER" id="PTHR42920">
    <property type="entry name" value="OS03G0707200 PROTEIN-RELATED"/>
    <property type="match status" value="1"/>
</dbReference>
<feature type="transmembrane region" description="Helical" evidence="6">
    <location>
        <begin position="193"/>
        <end position="216"/>
    </location>
</feature>
<dbReference type="Pfam" id="PF00892">
    <property type="entry name" value="EamA"/>
    <property type="match status" value="2"/>
</dbReference>
<keyword evidence="4 6" id="KW-1133">Transmembrane helix</keyword>
<evidence type="ECO:0000256" key="4">
    <source>
        <dbReference type="ARBA" id="ARBA00022989"/>
    </source>
</evidence>
<dbReference type="Gene3D" id="1.10.3730.20">
    <property type="match status" value="2"/>
</dbReference>
<keyword evidence="3 6" id="KW-0812">Transmembrane</keyword>